<gene>
    <name evidence="5" type="ORF">HNQ60_004375</name>
</gene>
<dbReference type="PRINTS" id="PR00032">
    <property type="entry name" value="HTHARAC"/>
</dbReference>
<keyword evidence="2" id="KW-0238">DNA-binding</keyword>
<dbReference type="RefSeq" id="WP_184334849.1">
    <property type="nucleotide sequence ID" value="NZ_JACHHZ010000005.1"/>
</dbReference>
<keyword evidence="1" id="KW-0805">Transcription regulation</keyword>
<name>A0A841HUG9_9GAMM</name>
<evidence type="ECO:0000256" key="3">
    <source>
        <dbReference type="ARBA" id="ARBA00023163"/>
    </source>
</evidence>
<dbReference type="EMBL" id="JACHHZ010000005">
    <property type="protein sequence ID" value="MBB6095485.1"/>
    <property type="molecule type" value="Genomic_DNA"/>
</dbReference>
<dbReference type="GO" id="GO:0003700">
    <property type="term" value="F:DNA-binding transcription factor activity"/>
    <property type="evidence" value="ECO:0007669"/>
    <property type="project" value="InterPro"/>
</dbReference>
<proteinExistence type="predicted"/>
<dbReference type="InterPro" id="IPR010499">
    <property type="entry name" value="AraC_E-bd"/>
</dbReference>
<keyword evidence="3" id="KW-0804">Transcription</keyword>
<organism evidence="5 6">
    <name type="scientific">Povalibacter uvarum</name>
    <dbReference type="NCBI Taxonomy" id="732238"/>
    <lineage>
        <taxon>Bacteria</taxon>
        <taxon>Pseudomonadati</taxon>
        <taxon>Pseudomonadota</taxon>
        <taxon>Gammaproteobacteria</taxon>
        <taxon>Steroidobacterales</taxon>
        <taxon>Steroidobacteraceae</taxon>
        <taxon>Povalibacter</taxon>
    </lineage>
</organism>
<dbReference type="Pfam" id="PF12833">
    <property type="entry name" value="HTH_18"/>
    <property type="match status" value="1"/>
</dbReference>
<dbReference type="Gene3D" id="3.20.80.10">
    <property type="entry name" value="Regulatory factor, effector binding domain"/>
    <property type="match status" value="1"/>
</dbReference>
<dbReference type="PANTHER" id="PTHR47504">
    <property type="entry name" value="RIGHT ORIGIN-BINDING PROTEIN"/>
    <property type="match status" value="1"/>
</dbReference>
<dbReference type="AlphaFoldDB" id="A0A841HUG9"/>
<accession>A0A841HUG9</accession>
<evidence type="ECO:0000259" key="4">
    <source>
        <dbReference type="PROSITE" id="PS01124"/>
    </source>
</evidence>
<dbReference type="Pfam" id="PF06445">
    <property type="entry name" value="GyrI-like"/>
    <property type="match status" value="1"/>
</dbReference>
<evidence type="ECO:0000256" key="1">
    <source>
        <dbReference type="ARBA" id="ARBA00023015"/>
    </source>
</evidence>
<dbReference type="PROSITE" id="PS01124">
    <property type="entry name" value="HTH_ARAC_FAMILY_2"/>
    <property type="match status" value="1"/>
</dbReference>
<reference evidence="5 6" key="1">
    <citation type="submission" date="2020-08" db="EMBL/GenBank/DDBJ databases">
        <title>Genomic Encyclopedia of Type Strains, Phase IV (KMG-IV): sequencing the most valuable type-strain genomes for metagenomic binning, comparative biology and taxonomic classification.</title>
        <authorList>
            <person name="Goeker M."/>
        </authorList>
    </citation>
    <scope>NUCLEOTIDE SEQUENCE [LARGE SCALE GENOMIC DNA]</scope>
    <source>
        <strain evidence="5 6">DSM 26723</strain>
    </source>
</reference>
<dbReference type="PANTHER" id="PTHR47504:SF5">
    <property type="entry name" value="RIGHT ORIGIN-BINDING PROTEIN"/>
    <property type="match status" value="1"/>
</dbReference>
<comment type="caution">
    <text evidence="5">The sequence shown here is derived from an EMBL/GenBank/DDBJ whole genome shotgun (WGS) entry which is preliminary data.</text>
</comment>
<evidence type="ECO:0000313" key="6">
    <source>
        <dbReference type="Proteomes" id="UP000588068"/>
    </source>
</evidence>
<dbReference type="InterPro" id="IPR011256">
    <property type="entry name" value="Reg_factor_effector_dom_sf"/>
</dbReference>
<dbReference type="SUPFAM" id="SSF55136">
    <property type="entry name" value="Probable bacterial effector-binding domain"/>
    <property type="match status" value="1"/>
</dbReference>
<dbReference type="SMART" id="SM00871">
    <property type="entry name" value="AraC_E_bind"/>
    <property type="match status" value="1"/>
</dbReference>
<dbReference type="InterPro" id="IPR018060">
    <property type="entry name" value="HTH_AraC"/>
</dbReference>
<dbReference type="Proteomes" id="UP000588068">
    <property type="component" value="Unassembled WGS sequence"/>
</dbReference>
<feature type="domain" description="HTH araC/xylS-type" evidence="4">
    <location>
        <begin position="5"/>
        <end position="103"/>
    </location>
</feature>
<dbReference type="InterPro" id="IPR029442">
    <property type="entry name" value="GyrI-like"/>
</dbReference>
<protein>
    <submittedName>
        <fullName evidence="5">AraC family transcriptional regulator</fullName>
    </submittedName>
</protein>
<evidence type="ECO:0000313" key="5">
    <source>
        <dbReference type="EMBL" id="MBB6095485.1"/>
    </source>
</evidence>
<dbReference type="Gene3D" id="1.10.10.60">
    <property type="entry name" value="Homeodomain-like"/>
    <property type="match status" value="2"/>
</dbReference>
<dbReference type="SMART" id="SM00342">
    <property type="entry name" value="HTH_ARAC"/>
    <property type="match status" value="1"/>
</dbReference>
<dbReference type="SUPFAM" id="SSF46689">
    <property type="entry name" value="Homeodomain-like"/>
    <property type="match status" value="2"/>
</dbReference>
<dbReference type="InterPro" id="IPR009057">
    <property type="entry name" value="Homeodomain-like_sf"/>
</dbReference>
<evidence type="ECO:0000256" key="2">
    <source>
        <dbReference type="ARBA" id="ARBA00023125"/>
    </source>
</evidence>
<sequence length="278" mass="30877">MNPVAKALWYIESHYGQDIALDDIADCAGVSRFHLLRAFGAATGQSIMRYVRARRLAEAARRLIASADDILPVALDAGYGSHEAFTRAFRDHFGVTPESVRRLRSVDHLSLQEQIPMSSVPTAKPSPPRFIDSKALLIAGLAEHYDCERSGAGIPGQWQKFSAYIDSIPGRIGKIAYGVCYNTDDAGNMDYLCGVEVKEFSGLPPQFSHLRIPERRYAVFLHKDHVSAIRGTWNAVWNDWLPQSNHTVADAPFFELYGEAFDPRSGNGGVELWVPVEK</sequence>
<dbReference type="GO" id="GO:0043565">
    <property type="term" value="F:sequence-specific DNA binding"/>
    <property type="evidence" value="ECO:0007669"/>
    <property type="project" value="InterPro"/>
</dbReference>
<keyword evidence="6" id="KW-1185">Reference proteome</keyword>
<dbReference type="InterPro" id="IPR050959">
    <property type="entry name" value="MarA-like"/>
</dbReference>
<dbReference type="InterPro" id="IPR020449">
    <property type="entry name" value="Tscrpt_reg_AraC-type_HTH"/>
</dbReference>